<evidence type="ECO:0000256" key="1">
    <source>
        <dbReference type="ARBA" id="ARBA00004141"/>
    </source>
</evidence>
<reference evidence="7 8" key="1">
    <citation type="submission" date="2016-10" db="EMBL/GenBank/DDBJ databases">
        <authorList>
            <person name="de Groot N.N."/>
        </authorList>
    </citation>
    <scope>NUCLEOTIDE SEQUENCE [LARGE SCALE GENOMIC DNA]</scope>
    <source>
        <strain evidence="7 8">CGMCC 1.9159</strain>
    </source>
</reference>
<dbReference type="InterPro" id="IPR001902">
    <property type="entry name" value="SLC26A/SulP_fam"/>
</dbReference>
<gene>
    <name evidence="7" type="ORF">SAMN04488242_1149</name>
</gene>
<dbReference type="NCBIfam" id="TIGR00815">
    <property type="entry name" value="sulP"/>
    <property type="match status" value="1"/>
</dbReference>
<evidence type="ECO:0000259" key="6">
    <source>
        <dbReference type="PROSITE" id="PS50801"/>
    </source>
</evidence>
<organism evidence="7 8">
    <name type="scientific">Tessaracoccus oleiagri</name>
    <dbReference type="NCBI Taxonomy" id="686624"/>
    <lineage>
        <taxon>Bacteria</taxon>
        <taxon>Bacillati</taxon>
        <taxon>Actinomycetota</taxon>
        <taxon>Actinomycetes</taxon>
        <taxon>Propionibacteriales</taxon>
        <taxon>Propionibacteriaceae</taxon>
        <taxon>Tessaracoccus</taxon>
    </lineage>
</organism>
<dbReference type="GO" id="GO:0055085">
    <property type="term" value="P:transmembrane transport"/>
    <property type="evidence" value="ECO:0007669"/>
    <property type="project" value="InterPro"/>
</dbReference>
<dbReference type="InterPro" id="IPR002645">
    <property type="entry name" value="STAS_dom"/>
</dbReference>
<evidence type="ECO:0000256" key="2">
    <source>
        <dbReference type="ARBA" id="ARBA00022692"/>
    </source>
</evidence>
<evidence type="ECO:0000313" key="7">
    <source>
        <dbReference type="EMBL" id="SDL34771.1"/>
    </source>
</evidence>
<feature type="transmembrane region" description="Helical" evidence="5">
    <location>
        <begin position="85"/>
        <end position="104"/>
    </location>
</feature>
<dbReference type="Pfam" id="PF00916">
    <property type="entry name" value="Sulfate_transp"/>
    <property type="match status" value="1"/>
</dbReference>
<sequence>MARVDEPMWERLLPGIAVLRRYERGWLRGDVVAGLTVAAYLVPQVMAYAVIAGLSPVVGLWAIIAPMLVYFALGTSRKLSIGPESTTALMTAAGVGALVGAAGEERYAEVAAIMAIAVGIVCLVGFIARLGFLTNLLSAPVLVGYMVGIAVLMIVSQLDKVTKVEVEGESTVAELSAFVVKLGSAHLPTVLVSVVVLGLLYLTRWRFPKAPGPLAVLLLAAGVVAVFGLERYGLDVVGQVPRGLPSPRVPGLGDLDVWALLPYAVGIAVVGFSDNVLIARAFAAKHQRIDANQELLALGTANLANGFLQGFPISCSGSRTVLGDAVGSRTQLHSMVALLGVVAVLLFAGPVLETFPDAALGALIIYAATQLVDVRELRRIARFRRSELVITAITAVSVGLFGVLIGIGIAVALSILDLIRRITRPHADVLGYAPGVAGMHSLEDYPDAAQVEGLVVFRYDSPLFFANSDDFLTRALDAVDEADEPVRWFLLNAEANVEIDLTALDTLEQLRRRLEDRGIRFAMARVKQDLYERLAPTGFIARVGDEQIFATLPTAVKEYALRYRERHGRLPEGVPADVLER</sequence>
<dbReference type="RefSeq" id="WP_093249843.1">
    <property type="nucleotide sequence ID" value="NZ_FNGP01000002.1"/>
</dbReference>
<dbReference type="InterPro" id="IPR036513">
    <property type="entry name" value="STAS_dom_sf"/>
</dbReference>
<dbReference type="GO" id="GO:0016020">
    <property type="term" value="C:membrane"/>
    <property type="evidence" value="ECO:0007669"/>
    <property type="project" value="UniProtKB-SubCell"/>
</dbReference>
<dbReference type="EMBL" id="FNGP01000002">
    <property type="protein sequence ID" value="SDL34771.1"/>
    <property type="molecule type" value="Genomic_DNA"/>
</dbReference>
<dbReference type="PROSITE" id="PS50801">
    <property type="entry name" value="STAS"/>
    <property type="match status" value="1"/>
</dbReference>
<name>A0A1G9JBL3_9ACTN</name>
<keyword evidence="3 5" id="KW-1133">Transmembrane helix</keyword>
<dbReference type="PANTHER" id="PTHR11814">
    <property type="entry name" value="SULFATE TRANSPORTER"/>
    <property type="match status" value="1"/>
</dbReference>
<dbReference type="CDD" id="cd07042">
    <property type="entry name" value="STAS_SulP_like_sulfate_transporter"/>
    <property type="match status" value="1"/>
</dbReference>
<dbReference type="OrthoDB" id="9769739at2"/>
<dbReference type="SUPFAM" id="SSF52091">
    <property type="entry name" value="SpoIIaa-like"/>
    <property type="match status" value="1"/>
</dbReference>
<dbReference type="Proteomes" id="UP000199475">
    <property type="component" value="Unassembled WGS sequence"/>
</dbReference>
<comment type="subcellular location">
    <subcellularLocation>
        <location evidence="1">Membrane</location>
        <topology evidence="1">Multi-pass membrane protein</topology>
    </subcellularLocation>
</comment>
<keyword evidence="2 5" id="KW-0812">Transmembrane</keyword>
<dbReference type="Gene3D" id="3.30.750.24">
    <property type="entry name" value="STAS domain"/>
    <property type="match status" value="1"/>
</dbReference>
<protein>
    <submittedName>
        <fullName evidence="7">High affinity sulphate transporter 1</fullName>
    </submittedName>
</protein>
<feature type="transmembrane region" description="Helical" evidence="5">
    <location>
        <begin position="388"/>
        <end position="416"/>
    </location>
</feature>
<dbReference type="AlphaFoldDB" id="A0A1G9JBL3"/>
<evidence type="ECO:0000256" key="5">
    <source>
        <dbReference type="SAM" id="Phobius"/>
    </source>
</evidence>
<evidence type="ECO:0000256" key="3">
    <source>
        <dbReference type="ARBA" id="ARBA00022989"/>
    </source>
</evidence>
<keyword evidence="4 5" id="KW-0472">Membrane</keyword>
<feature type="transmembrane region" description="Helical" evidence="5">
    <location>
        <begin position="48"/>
        <end position="73"/>
    </location>
</feature>
<feature type="domain" description="STAS" evidence="6">
    <location>
        <begin position="444"/>
        <end position="559"/>
    </location>
</feature>
<evidence type="ECO:0000313" key="8">
    <source>
        <dbReference type="Proteomes" id="UP000199475"/>
    </source>
</evidence>
<feature type="transmembrane region" description="Helical" evidence="5">
    <location>
        <begin position="257"/>
        <end position="278"/>
    </location>
</feature>
<feature type="transmembrane region" description="Helical" evidence="5">
    <location>
        <begin position="110"/>
        <end position="132"/>
    </location>
</feature>
<dbReference type="Pfam" id="PF01740">
    <property type="entry name" value="STAS"/>
    <property type="match status" value="1"/>
</dbReference>
<dbReference type="STRING" id="686624.SAMN04488242_1149"/>
<keyword evidence="8" id="KW-1185">Reference proteome</keyword>
<feature type="transmembrane region" description="Helical" evidence="5">
    <location>
        <begin position="178"/>
        <end position="202"/>
    </location>
</feature>
<dbReference type="InterPro" id="IPR011547">
    <property type="entry name" value="SLC26A/SulP_dom"/>
</dbReference>
<accession>A0A1G9JBL3</accession>
<feature type="transmembrane region" description="Helical" evidence="5">
    <location>
        <begin position="214"/>
        <end position="234"/>
    </location>
</feature>
<proteinExistence type="predicted"/>
<feature type="transmembrane region" description="Helical" evidence="5">
    <location>
        <begin position="139"/>
        <end position="158"/>
    </location>
</feature>
<feature type="transmembrane region" description="Helical" evidence="5">
    <location>
        <begin position="25"/>
        <end position="42"/>
    </location>
</feature>
<evidence type="ECO:0000256" key="4">
    <source>
        <dbReference type="ARBA" id="ARBA00023136"/>
    </source>
</evidence>